<keyword evidence="1" id="KW-0472">Membrane</keyword>
<dbReference type="Pfam" id="PF04134">
    <property type="entry name" value="DCC1-like"/>
    <property type="match status" value="1"/>
</dbReference>
<feature type="transmembrane region" description="Helical" evidence="1">
    <location>
        <begin position="73"/>
        <end position="94"/>
    </location>
</feature>
<proteinExistence type="predicted"/>
<evidence type="ECO:0000313" key="4">
    <source>
        <dbReference type="EMBL" id="CAB4762775.1"/>
    </source>
</evidence>
<evidence type="ECO:0000313" key="3">
    <source>
        <dbReference type="EMBL" id="CAB4663379.1"/>
    </source>
</evidence>
<organism evidence="4">
    <name type="scientific">freshwater metagenome</name>
    <dbReference type="NCBI Taxonomy" id="449393"/>
    <lineage>
        <taxon>unclassified sequences</taxon>
        <taxon>metagenomes</taxon>
        <taxon>ecological metagenomes</taxon>
    </lineage>
</organism>
<dbReference type="EMBL" id="CAEZXA010000003">
    <property type="protein sequence ID" value="CAB4663379.1"/>
    <property type="molecule type" value="Genomic_DNA"/>
</dbReference>
<evidence type="ECO:0000313" key="2">
    <source>
        <dbReference type="EMBL" id="CAB4368003.1"/>
    </source>
</evidence>
<dbReference type="AlphaFoldDB" id="A0A6J6UUF9"/>
<evidence type="ECO:0000256" key="1">
    <source>
        <dbReference type="SAM" id="Phobius"/>
    </source>
</evidence>
<name>A0A6J6UUF9_9ZZZZ</name>
<dbReference type="EMBL" id="CAEZZL010000053">
    <property type="protein sequence ID" value="CAB4762775.1"/>
    <property type="molecule type" value="Genomic_DNA"/>
</dbReference>
<dbReference type="EMBL" id="CAETWZ010000069">
    <property type="protein sequence ID" value="CAB4368003.1"/>
    <property type="molecule type" value="Genomic_DNA"/>
</dbReference>
<dbReference type="InterPro" id="IPR007263">
    <property type="entry name" value="DCC1-like"/>
</dbReference>
<protein>
    <submittedName>
        <fullName evidence="4">Unannotated protein</fullName>
    </submittedName>
</protein>
<accession>A0A6J6UUF9</accession>
<gene>
    <name evidence="3" type="ORF">UFOPK2334_00093</name>
    <name evidence="4" type="ORF">UFOPK2870_00771</name>
    <name evidence="2" type="ORF">UFOPK4179_00797</name>
</gene>
<dbReference type="GO" id="GO:0015035">
    <property type="term" value="F:protein-disulfide reductase activity"/>
    <property type="evidence" value="ECO:0007669"/>
    <property type="project" value="InterPro"/>
</dbReference>
<reference evidence="4" key="1">
    <citation type="submission" date="2020-05" db="EMBL/GenBank/DDBJ databases">
        <authorList>
            <person name="Chiriac C."/>
            <person name="Salcher M."/>
            <person name="Ghai R."/>
            <person name="Kavagutti S V."/>
        </authorList>
    </citation>
    <scope>NUCLEOTIDE SEQUENCE</scope>
</reference>
<sequence length="115" mass="12337">MQPVVVYDGDCGICEASAGWILTHIPSVDVVSHHQYGLTHIGAVWFVTDDGRLEGAPAVSAILQLADSRVFRAIGFVIGLPGMNFVAGLVYALIARNRRHISRLLGMNACGLPPR</sequence>
<keyword evidence="1" id="KW-1133">Transmembrane helix</keyword>
<keyword evidence="1" id="KW-0812">Transmembrane</keyword>